<dbReference type="Proteomes" id="UP000278673">
    <property type="component" value="Unassembled WGS sequence"/>
</dbReference>
<keyword evidence="1" id="KW-0472">Membrane</keyword>
<keyword evidence="3" id="KW-1185">Reference proteome</keyword>
<dbReference type="EMBL" id="RFFJ01000096">
    <property type="protein sequence ID" value="RMI38187.1"/>
    <property type="molecule type" value="Genomic_DNA"/>
</dbReference>
<accession>A0A3M2LL83</accession>
<organism evidence="2 3">
    <name type="scientific">Streptomyces triticirhizae</name>
    <dbReference type="NCBI Taxonomy" id="2483353"/>
    <lineage>
        <taxon>Bacteria</taxon>
        <taxon>Bacillati</taxon>
        <taxon>Actinomycetota</taxon>
        <taxon>Actinomycetes</taxon>
        <taxon>Kitasatosporales</taxon>
        <taxon>Streptomycetaceae</taxon>
        <taxon>Streptomyces</taxon>
    </lineage>
</organism>
<dbReference type="AlphaFoldDB" id="A0A3M2LL83"/>
<evidence type="ECO:0000256" key="1">
    <source>
        <dbReference type="SAM" id="Phobius"/>
    </source>
</evidence>
<keyword evidence="1" id="KW-1133">Transmembrane helix</keyword>
<sequence length="71" mass="7451">MGRAAGEGACRSFVSEGWTEVAVLMTPQQRFWWWLLLAVGVLLAVGAGVALWVSPPFDQIGGGHGVEGGLP</sequence>
<evidence type="ECO:0000313" key="3">
    <source>
        <dbReference type="Proteomes" id="UP000278673"/>
    </source>
</evidence>
<comment type="caution">
    <text evidence="2">The sequence shown here is derived from an EMBL/GenBank/DDBJ whole genome shotgun (WGS) entry which is preliminary data.</text>
</comment>
<gene>
    <name evidence="2" type="ORF">EBN88_17390</name>
</gene>
<name>A0A3M2LL83_9ACTN</name>
<evidence type="ECO:0000313" key="2">
    <source>
        <dbReference type="EMBL" id="RMI38187.1"/>
    </source>
</evidence>
<keyword evidence="1" id="KW-0812">Transmembrane</keyword>
<reference evidence="2 3" key="1">
    <citation type="submission" date="2018-10" db="EMBL/GenBank/DDBJ databases">
        <title>Isolation, diversity and antifungal activity of actinobacteria from wheat.</title>
        <authorList>
            <person name="Han C."/>
        </authorList>
    </citation>
    <scope>NUCLEOTIDE SEQUENCE [LARGE SCALE GENOMIC DNA]</scope>
    <source>
        <strain evidence="2 3">NEAU-YY642</strain>
    </source>
</reference>
<feature type="transmembrane region" description="Helical" evidence="1">
    <location>
        <begin position="31"/>
        <end position="53"/>
    </location>
</feature>
<proteinExistence type="predicted"/>
<protein>
    <submittedName>
        <fullName evidence="2">Uncharacterized protein</fullName>
    </submittedName>
</protein>